<keyword evidence="2" id="KW-1185">Reference proteome</keyword>
<organism evidence="1 2">
    <name type="scientific">Cerina litoralis</name>
    <dbReference type="NCBI Taxonomy" id="2874477"/>
    <lineage>
        <taxon>Bacteria</taxon>
        <taxon>Pseudomonadati</taxon>
        <taxon>Bacteroidota</taxon>
        <taxon>Flavobacteriia</taxon>
        <taxon>Flavobacteriales</taxon>
        <taxon>Flavobacteriaceae</taxon>
        <taxon>Cerina</taxon>
    </lineage>
</organism>
<proteinExistence type="predicted"/>
<protein>
    <submittedName>
        <fullName evidence="1">Septum formation inhibitor Maf</fullName>
    </submittedName>
</protein>
<dbReference type="AlphaFoldDB" id="A0AAE3JQ21"/>
<dbReference type="RefSeq" id="WP_317902529.1">
    <property type="nucleotide sequence ID" value="NZ_JAIRBC010000015.1"/>
</dbReference>
<dbReference type="PROSITE" id="PS51257">
    <property type="entry name" value="PROKAR_LIPOPROTEIN"/>
    <property type="match status" value="1"/>
</dbReference>
<evidence type="ECO:0000313" key="2">
    <source>
        <dbReference type="Proteomes" id="UP001200642"/>
    </source>
</evidence>
<gene>
    <name evidence="1" type="ORF">K8352_11540</name>
</gene>
<name>A0AAE3JQ21_9FLAO</name>
<dbReference type="Proteomes" id="UP001200642">
    <property type="component" value="Unassembled WGS sequence"/>
</dbReference>
<comment type="caution">
    <text evidence="1">The sequence shown here is derived from an EMBL/GenBank/DDBJ whole genome shotgun (WGS) entry which is preliminary data.</text>
</comment>
<reference evidence="1" key="1">
    <citation type="submission" date="2023-02" db="EMBL/GenBank/DDBJ databases">
        <title>Genome of Flavobacteriaceae gen. nov. sp. strain F89.</title>
        <authorList>
            <person name="Wang Y."/>
        </authorList>
    </citation>
    <scope>NUCLEOTIDE SEQUENCE</scope>
    <source>
        <strain evidence="1">F89</strain>
    </source>
</reference>
<accession>A0AAE3JQ21</accession>
<evidence type="ECO:0000313" key="1">
    <source>
        <dbReference type="EMBL" id="MCG2461384.1"/>
    </source>
</evidence>
<dbReference type="EMBL" id="JAIRBC010000015">
    <property type="protein sequence ID" value="MCG2461384.1"/>
    <property type="molecule type" value="Genomic_DNA"/>
</dbReference>
<sequence>MKSYNSKQFLTLVLFSGFFLALGCKERNEQKTESMGGKNTNAAQKKALSQEFKNYWFAGKAEITSYELEQARYGEMRHGKSVLIFVTEPFLAREQVKADEPHADNVPVLKLNSTKKFITGIYPYSVMSSCFYPLWDNQHAVKVSSSIQEWCGQQYIQLNNRRDFEIESHSYFEGEADQSLSLTKGILEDELWTKIRIDPGDLPKGKLKVIPSLEFIRMNHKEIKAYDATVTLSREGSLSTYKIDYPELQRALKITFSSAFPYTIESWSETAPSGSGPTSKTLTSTSKKIKSITTAYWQENKNSDLFLRDTLGL</sequence>